<protein>
    <submittedName>
        <fullName evidence="2">Uncharacterized protein</fullName>
    </submittedName>
</protein>
<feature type="compositionally biased region" description="Acidic residues" evidence="1">
    <location>
        <begin position="346"/>
        <end position="358"/>
    </location>
</feature>
<sequence>MSKKVNKNASPKNNSDSEPKTIIYRLNTIDCDRIDIADWNKDGKQWNAWLNYQDPNLNSNTKMLFQTKTIELKHHGIPRIGEGDDAFIKSDADREYIKIPLTPEEPGCKELEQQFQALDEYFSSDEMCTKLFGKRANGYKYVTCVKTPKIKDDSDSDSDDEDNKKKKKKNTKNKGKQEDPVKFIKAKFNMIQDNGKKINRTKLIKSSGGKKEEINADTITEIANEVRFLSKTKYIILVNRIWAAKSALPGAEKKMYGLGVKVLAIEYTPGTSSGLNSKNLAFMSDDEDEEEVVKPTKSPNKSSQKQKQKLDSDDEDNDDGKEKEDDEEEPKSSNKSSNKKSKKQDDDDEDEDEEEEGEKIEVKKSSKKSSKKASKKQDSDEEDEEEVVKPKKKSSKAKSPSKSRS</sequence>
<accession>A0A0G2Y395</accession>
<evidence type="ECO:0000313" key="2">
    <source>
        <dbReference type="EMBL" id="AKI80238.1"/>
    </source>
</evidence>
<feature type="compositionally biased region" description="Acidic residues" evidence="1">
    <location>
        <begin position="312"/>
        <end position="329"/>
    </location>
</feature>
<feature type="compositionally biased region" description="Basic residues" evidence="1">
    <location>
        <begin position="365"/>
        <end position="374"/>
    </location>
</feature>
<feature type="region of interest" description="Disordered" evidence="1">
    <location>
        <begin position="284"/>
        <end position="405"/>
    </location>
</feature>
<evidence type="ECO:0000313" key="3">
    <source>
        <dbReference type="Proteomes" id="UP000240461"/>
    </source>
</evidence>
<reference evidence="2 3" key="1">
    <citation type="submission" date="2014-10" db="EMBL/GenBank/DDBJ databases">
        <title>Pan-genome analysis of Brazilian lineage A amoebal mimiviruses.</title>
        <authorList>
            <person name="Assis F.L."/>
            <person name="Abrahao J.S."/>
            <person name="Kroon E.G."/>
            <person name="Dornas F.P."/>
            <person name="Andrade K.R."/>
            <person name="Borato P.V.M."/>
            <person name="Pilotto M.R."/>
            <person name="Benamar S."/>
            <person name="LaScola B."/>
            <person name="Colson P."/>
        </authorList>
    </citation>
    <scope>NUCLEOTIDE SEQUENCE [LARGE SCALE GENOMIC DNA]</scope>
    <source>
        <strain evidence="2 3">Kroon</strain>
    </source>
</reference>
<keyword evidence="3" id="KW-1185">Reference proteome</keyword>
<dbReference type="Proteomes" id="UP000240461">
    <property type="component" value="Segment"/>
</dbReference>
<organism evidence="2 3">
    <name type="scientific">Acanthamoeba polyphaga mimivirus Kroon</name>
    <dbReference type="NCBI Taxonomy" id="3069720"/>
    <lineage>
        <taxon>Viruses</taxon>
        <taxon>Varidnaviria</taxon>
        <taxon>Bamfordvirae</taxon>
        <taxon>Nucleocytoviricota</taxon>
        <taxon>Megaviricetes</taxon>
        <taxon>Imitervirales</taxon>
        <taxon>Mimiviridae</taxon>
        <taxon>Megamimivirinae</taxon>
        <taxon>Mimivirus</taxon>
        <taxon>Mimivirus lagoaense</taxon>
    </lineage>
</organism>
<evidence type="ECO:0000256" key="1">
    <source>
        <dbReference type="SAM" id="MobiDB-lite"/>
    </source>
</evidence>
<feature type="compositionally biased region" description="Basic residues" evidence="1">
    <location>
        <begin position="165"/>
        <end position="174"/>
    </location>
</feature>
<dbReference type="EMBL" id="KM982402">
    <property type="protein sequence ID" value="AKI80238.1"/>
    <property type="molecule type" value="Genomic_DNA"/>
</dbReference>
<proteinExistence type="predicted"/>
<feature type="region of interest" description="Disordered" evidence="1">
    <location>
        <begin position="150"/>
        <end position="177"/>
    </location>
</feature>
<dbReference type="KEGG" id="vg:80514036"/>
<feature type="compositionally biased region" description="Basic residues" evidence="1">
    <location>
        <begin position="390"/>
        <end position="405"/>
    </location>
</feature>
<name>A0A0G2Y395_9VIRU</name>